<dbReference type="RefSeq" id="WP_133286660.1">
    <property type="nucleotide sequence ID" value="NZ_SMSJ01000001.1"/>
</dbReference>
<dbReference type="OrthoDB" id="7247100at2"/>
<dbReference type="Gene3D" id="3.40.190.10">
    <property type="entry name" value="Periplasmic binding protein-like II"/>
    <property type="match status" value="1"/>
</dbReference>
<comment type="similarity">
    <text evidence="1">Belongs to the UPF0065 (bug) family.</text>
</comment>
<dbReference type="EMBL" id="SMSJ01000001">
    <property type="protein sequence ID" value="TDH64504.1"/>
    <property type="molecule type" value="Genomic_DNA"/>
</dbReference>
<dbReference type="PANTHER" id="PTHR42928">
    <property type="entry name" value="TRICARBOXYLATE-BINDING PROTEIN"/>
    <property type="match status" value="1"/>
</dbReference>
<gene>
    <name evidence="2" type="ORF">E2C06_00740</name>
</gene>
<name>A0A4R5QLV0_9PROT</name>
<dbReference type="InterPro" id="IPR005064">
    <property type="entry name" value="BUG"/>
</dbReference>
<dbReference type="PANTHER" id="PTHR42928:SF5">
    <property type="entry name" value="BLR1237 PROTEIN"/>
    <property type="match status" value="1"/>
</dbReference>
<keyword evidence="3" id="KW-1185">Reference proteome</keyword>
<comment type="caution">
    <text evidence="2">The sequence shown here is derived from an EMBL/GenBank/DDBJ whole genome shotgun (WGS) entry which is preliminary data.</text>
</comment>
<dbReference type="SUPFAM" id="SSF53850">
    <property type="entry name" value="Periplasmic binding protein-like II"/>
    <property type="match status" value="1"/>
</dbReference>
<accession>A0A4R5QLV0</accession>
<evidence type="ECO:0000313" key="2">
    <source>
        <dbReference type="EMBL" id="TDH64504.1"/>
    </source>
</evidence>
<dbReference type="PIRSF" id="PIRSF017082">
    <property type="entry name" value="YflP"/>
    <property type="match status" value="1"/>
</dbReference>
<reference evidence="2 3" key="1">
    <citation type="journal article" date="2016" name="J. Microbiol.">
        <title>Dankookia rubra gen. nov., sp. nov., an alphaproteobacterium isolated from sediment of a shallow stream.</title>
        <authorList>
            <person name="Kim W.H."/>
            <person name="Kim D.H."/>
            <person name="Kang K."/>
            <person name="Ahn T.Y."/>
        </authorList>
    </citation>
    <scope>NUCLEOTIDE SEQUENCE [LARGE SCALE GENOMIC DNA]</scope>
    <source>
        <strain evidence="2 3">JCM30602</strain>
    </source>
</reference>
<dbReference type="Pfam" id="PF03401">
    <property type="entry name" value="TctC"/>
    <property type="match status" value="1"/>
</dbReference>
<organism evidence="2 3">
    <name type="scientific">Dankookia rubra</name>
    <dbReference type="NCBI Taxonomy" id="1442381"/>
    <lineage>
        <taxon>Bacteria</taxon>
        <taxon>Pseudomonadati</taxon>
        <taxon>Pseudomonadota</taxon>
        <taxon>Alphaproteobacteria</taxon>
        <taxon>Acetobacterales</taxon>
        <taxon>Roseomonadaceae</taxon>
        <taxon>Dankookia</taxon>
    </lineage>
</organism>
<proteinExistence type="inferred from homology"/>
<protein>
    <submittedName>
        <fullName evidence="2">Twin-arginine translocation pathway signal protein</fullName>
    </submittedName>
</protein>
<evidence type="ECO:0000313" key="3">
    <source>
        <dbReference type="Proteomes" id="UP000295096"/>
    </source>
</evidence>
<dbReference type="Gene3D" id="3.40.190.150">
    <property type="entry name" value="Bordetella uptake gene, domain 1"/>
    <property type="match status" value="1"/>
</dbReference>
<dbReference type="Proteomes" id="UP000295096">
    <property type="component" value="Unassembled WGS sequence"/>
</dbReference>
<evidence type="ECO:0000256" key="1">
    <source>
        <dbReference type="ARBA" id="ARBA00006987"/>
    </source>
</evidence>
<dbReference type="InterPro" id="IPR042100">
    <property type="entry name" value="Bug_dom1"/>
</dbReference>
<dbReference type="AlphaFoldDB" id="A0A4R5QLV0"/>
<sequence length="321" mass="33073">MTRRGTLALLGVAALPRGAGAEAGYPTRPIRVVVAWPAGGGVDTPTRLVSVVMGRVLGQPLVLDNRGGATGSIGAAEASRAAPDGYTILADGLSLTTNALTMLGLSYNPLTAFAPISQMVSAPMLLVARADHPARSLAQLLDMARENPGKLTYFSSGIMGGPHTTGLALLRRAGATAAHVPYRGGSQSIAGVMGGDTDFGFSTLPQAVPLVREGRLRALGVSSLERMPTLPEIPTIAEQGFPGFQKMETANLWAPAGTPTEAIARLRDAVVAALADPEVRSRLETLGMKPVGSMPAELGAATAAHTAAVAELYRIEGLRPD</sequence>